<keyword evidence="11" id="KW-1015">Disulfide bond</keyword>
<reference evidence="17" key="1">
    <citation type="submission" date="2021-04" db="EMBL/GenBank/DDBJ databases">
        <authorList>
            <consortium name="Wellcome Sanger Institute Data Sharing"/>
        </authorList>
    </citation>
    <scope>NUCLEOTIDE SEQUENCE [LARGE SCALE GENOMIC DNA]</scope>
</reference>
<dbReference type="Ensembl" id="ENSENLT00000053901.1">
    <property type="protein sequence ID" value="ENSENLP00000052632.1"/>
    <property type="gene ID" value="ENSENLG00000022002.1"/>
</dbReference>
<evidence type="ECO:0000256" key="5">
    <source>
        <dbReference type="ARBA" id="ARBA00022530"/>
    </source>
</evidence>
<evidence type="ECO:0000256" key="4">
    <source>
        <dbReference type="ARBA" id="ARBA00022525"/>
    </source>
</evidence>
<evidence type="ECO:0000313" key="18">
    <source>
        <dbReference type="Proteomes" id="UP000472264"/>
    </source>
</evidence>
<evidence type="ECO:0000256" key="10">
    <source>
        <dbReference type="ARBA" id="ARBA00022875"/>
    </source>
</evidence>
<keyword evidence="13" id="KW-0379">Hydroxylation</keyword>
<keyword evidence="10" id="KW-0180">Complement pathway</keyword>
<sequence>MQRKSILSCSSSSSSDFHSWLTQVFGAMGGYYGMAVLVGVACLVMTSEGGATCSGVEGRAGVDGAPGRDGWPGVKGEKGEPAAMAEGPVDAHVLQRLKGEMGMRGSQGTMGPKGYAGDLGPAGLAGLPGAPGPEGKRIISGKSSPHQARSAFSAMRTLSAYPPFERAVTFQTVVVNQDNDFNKNTGYFTCRVPGFYYFSFHSVAKVGMCLRISSEAVNNLGFCDYNTRNSDQVMSGGVVLQLTAGERVWLTSFKDAQPDSVTKDVRDKFIIFNGFLLFSSPV</sequence>
<evidence type="ECO:0000256" key="9">
    <source>
        <dbReference type="ARBA" id="ARBA00022859"/>
    </source>
</evidence>
<feature type="transmembrane region" description="Helical" evidence="15">
    <location>
        <begin position="20"/>
        <end position="44"/>
    </location>
</feature>
<organism evidence="17 18">
    <name type="scientific">Echeneis naucrates</name>
    <name type="common">Live sharksucker</name>
    <dbReference type="NCBI Taxonomy" id="173247"/>
    <lineage>
        <taxon>Eukaryota</taxon>
        <taxon>Metazoa</taxon>
        <taxon>Chordata</taxon>
        <taxon>Craniata</taxon>
        <taxon>Vertebrata</taxon>
        <taxon>Euteleostomi</taxon>
        <taxon>Actinopterygii</taxon>
        <taxon>Neopterygii</taxon>
        <taxon>Teleostei</taxon>
        <taxon>Neoteleostei</taxon>
        <taxon>Acanthomorphata</taxon>
        <taxon>Carangaria</taxon>
        <taxon>Carangiformes</taxon>
        <taxon>Echeneidae</taxon>
        <taxon>Echeneis</taxon>
    </lineage>
</organism>
<dbReference type="PANTHER" id="PTHR15427">
    <property type="entry name" value="EMILIN ELASTIN MICROFIBRIL INTERFACE-LOCATED PROTEIN ELASTIN MICROFIBRIL INTERFACER"/>
    <property type="match status" value="1"/>
</dbReference>
<keyword evidence="15" id="KW-1133">Transmembrane helix</keyword>
<dbReference type="Pfam" id="PF01391">
    <property type="entry name" value="Collagen"/>
    <property type="match status" value="1"/>
</dbReference>
<keyword evidence="6" id="KW-0399">Innate immunity</keyword>
<reference evidence="17" key="2">
    <citation type="submission" date="2025-08" db="UniProtKB">
        <authorList>
            <consortium name="Ensembl"/>
        </authorList>
    </citation>
    <scope>IDENTIFICATION</scope>
</reference>
<keyword evidence="4" id="KW-0964">Secreted</keyword>
<dbReference type="Proteomes" id="UP000472264">
    <property type="component" value="Chromosome 5"/>
</dbReference>
<dbReference type="InterPro" id="IPR008160">
    <property type="entry name" value="Collagen"/>
</dbReference>
<proteinExistence type="predicted"/>
<dbReference type="GO" id="GO:0009986">
    <property type="term" value="C:cell surface"/>
    <property type="evidence" value="ECO:0007669"/>
    <property type="project" value="UniProtKB-SubCell"/>
</dbReference>
<evidence type="ECO:0000256" key="13">
    <source>
        <dbReference type="ARBA" id="ARBA00023278"/>
    </source>
</evidence>
<keyword evidence="15" id="KW-0472">Membrane</keyword>
<dbReference type="PRINTS" id="PR00007">
    <property type="entry name" value="COMPLEMNTC1Q"/>
</dbReference>
<name>A0A665X991_ECHNA</name>
<evidence type="ECO:0000256" key="7">
    <source>
        <dbReference type="ARBA" id="ARBA00022729"/>
    </source>
</evidence>
<dbReference type="InParanoid" id="A0A665X991"/>
<keyword evidence="9" id="KW-0391">Immunity</keyword>
<evidence type="ECO:0000256" key="6">
    <source>
        <dbReference type="ARBA" id="ARBA00022588"/>
    </source>
</evidence>
<feature type="domain" description="C1q" evidence="16">
    <location>
        <begin position="145"/>
        <end position="282"/>
    </location>
</feature>
<dbReference type="PROSITE" id="PS50871">
    <property type="entry name" value="C1Q"/>
    <property type="match status" value="1"/>
</dbReference>
<evidence type="ECO:0000259" key="16">
    <source>
        <dbReference type="PROSITE" id="PS50871"/>
    </source>
</evidence>
<dbReference type="SUPFAM" id="SSF49842">
    <property type="entry name" value="TNF-like"/>
    <property type="match status" value="1"/>
</dbReference>
<dbReference type="GO" id="GO:0006958">
    <property type="term" value="P:complement activation, classical pathway"/>
    <property type="evidence" value="ECO:0007669"/>
    <property type="project" value="UniProtKB-KW"/>
</dbReference>
<protein>
    <recommendedName>
        <fullName evidence="3">Complement C1q subcomponent subunit A</fullName>
    </recommendedName>
</protein>
<comment type="subcellular location">
    <subcellularLocation>
        <location evidence="1">Cell surface</location>
    </subcellularLocation>
    <subcellularLocation>
        <location evidence="2">Secreted</location>
        <location evidence="2">Extracellular space</location>
        <location evidence="2">Extracellular matrix</location>
    </subcellularLocation>
</comment>
<dbReference type="GO" id="GO:0005581">
    <property type="term" value="C:collagen trimer"/>
    <property type="evidence" value="ECO:0007669"/>
    <property type="project" value="UniProtKB-KW"/>
</dbReference>
<dbReference type="Gene3D" id="2.60.120.40">
    <property type="match status" value="1"/>
</dbReference>
<evidence type="ECO:0000256" key="8">
    <source>
        <dbReference type="ARBA" id="ARBA00022737"/>
    </source>
</evidence>
<dbReference type="SMART" id="SM00110">
    <property type="entry name" value="C1Q"/>
    <property type="match status" value="1"/>
</dbReference>
<reference evidence="17" key="3">
    <citation type="submission" date="2025-09" db="UniProtKB">
        <authorList>
            <consortium name="Ensembl"/>
        </authorList>
    </citation>
    <scope>IDENTIFICATION</scope>
</reference>
<keyword evidence="5" id="KW-0272">Extracellular matrix</keyword>
<evidence type="ECO:0000256" key="12">
    <source>
        <dbReference type="ARBA" id="ARBA00023180"/>
    </source>
</evidence>
<evidence type="ECO:0000256" key="15">
    <source>
        <dbReference type="SAM" id="Phobius"/>
    </source>
</evidence>
<dbReference type="OMA" id="RNITTYP"/>
<gene>
    <name evidence="17" type="primary">c1qa</name>
</gene>
<dbReference type="GO" id="GO:0045087">
    <property type="term" value="P:innate immune response"/>
    <property type="evidence" value="ECO:0007669"/>
    <property type="project" value="UniProtKB-KW"/>
</dbReference>
<dbReference type="AlphaFoldDB" id="A0A665X991"/>
<dbReference type="InterPro" id="IPR050392">
    <property type="entry name" value="Collagen/C1q_domain"/>
</dbReference>
<evidence type="ECO:0000313" key="17">
    <source>
        <dbReference type="Ensembl" id="ENSENLP00000052632.1"/>
    </source>
</evidence>
<evidence type="ECO:0000256" key="2">
    <source>
        <dbReference type="ARBA" id="ARBA00004498"/>
    </source>
</evidence>
<evidence type="ECO:0000256" key="11">
    <source>
        <dbReference type="ARBA" id="ARBA00023157"/>
    </source>
</evidence>
<keyword evidence="18" id="KW-1185">Reference proteome</keyword>
<evidence type="ECO:0000256" key="3">
    <source>
        <dbReference type="ARBA" id="ARBA00013456"/>
    </source>
</evidence>
<accession>A0A665X991</accession>
<comment type="subunit">
    <text evidence="14">Core component of the complement C1 complex, a calcium-dependent complex composed of 1 molecule of the C1Q subcomplex, 2 molecules of C1R and 2 molecules of C1S. The C1Q subcomplex is composed 18 subunits: 3 chains of C1QA, C1QB, and C1QC trimerize to form 6 collagen-like triple helices connected to six globular ligand-recognition modules (C1q domain). Interacts with CR1 (via Sushi 24 and Sushi 25 domains). Interacts (via C-terminus) with CD33; this interaction activates CD33 inhibitory motifs.</text>
</comment>
<keyword evidence="12" id="KW-0325">Glycoprotein</keyword>
<evidence type="ECO:0000256" key="14">
    <source>
        <dbReference type="ARBA" id="ARBA00093497"/>
    </source>
</evidence>
<dbReference type="PANTHER" id="PTHR15427:SF26">
    <property type="entry name" value="COMPLEMENT C1Q SUBCOMPONENT SUBUNIT A"/>
    <property type="match status" value="1"/>
</dbReference>
<keyword evidence="8" id="KW-0677">Repeat</keyword>
<keyword evidence="15" id="KW-0812">Transmembrane</keyword>
<dbReference type="Pfam" id="PF00386">
    <property type="entry name" value="C1q"/>
    <property type="match status" value="1"/>
</dbReference>
<dbReference type="InterPro" id="IPR008983">
    <property type="entry name" value="Tumour_necrosis_fac-like_dom"/>
</dbReference>
<dbReference type="InterPro" id="IPR001073">
    <property type="entry name" value="C1q_dom"/>
</dbReference>
<keyword evidence="7" id="KW-0732">Signal</keyword>
<evidence type="ECO:0000256" key="1">
    <source>
        <dbReference type="ARBA" id="ARBA00004241"/>
    </source>
</evidence>